<sequence>MSSVPRKKGAKLSDDDMPSYKDDGYAWNEAWERKLLNFGYGTNIALTLEPRRKCVNIIDQIPEALFAVATHESVLQNNLVLQTEIFQLQCDLSIKRNIRFSSGNFERRWTWECTEKERELWLLEGMVRTCESSPDSEDSRMYCPEVTLARLNHDSGRGFIELLKKLTWEKGVPFRQGDFKTVPNEIWEAMNTPSKDPEHPGKKMMKRCNDIQRTLFLTYFVWNTLLAFYGERVTYGQMKTGNEKGWHEELQKIIGNSNPELTKIMENAKRKGEAMQRQANAQRACVVCRKTAETVGIQKLLACQRCTAIGRNVFYCSKECQVQDWKNGSPTHKSICGDTAALTKAVSGQNKA</sequence>
<evidence type="ECO:0000256" key="2">
    <source>
        <dbReference type="ARBA" id="ARBA00022771"/>
    </source>
</evidence>
<evidence type="ECO:0000259" key="5">
    <source>
        <dbReference type="PROSITE" id="PS50865"/>
    </source>
</evidence>
<evidence type="ECO:0000256" key="3">
    <source>
        <dbReference type="ARBA" id="ARBA00022833"/>
    </source>
</evidence>
<dbReference type="Proteomes" id="UP001465976">
    <property type="component" value="Unassembled WGS sequence"/>
</dbReference>
<proteinExistence type="predicted"/>
<dbReference type="PROSITE" id="PS50865">
    <property type="entry name" value="ZF_MYND_2"/>
    <property type="match status" value="1"/>
</dbReference>
<evidence type="ECO:0000313" key="6">
    <source>
        <dbReference type="EMBL" id="KAL0578986.1"/>
    </source>
</evidence>
<gene>
    <name evidence="6" type="ORF">V5O48_003026</name>
</gene>
<name>A0ABR3FUU7_9AGAR</name>
<keyword evidence="7" id="KW-1185">Reference proteome</keyword>
<evidence type="ECO:0000256" key="4">
    <source>
        <dbReference type="PROSITE-ProRule" id="PRU00134"/>
    </source>
</evidence>
<dbReference type="InterPro" id="IPR002893">
    <property type="entry name" value="Znf_MYND"/>
</dbReference>
<dbReference type="EMBL" id="JBAHYK010000076">
    <property type="protein sequence ID" value="KAL0578986.1"/>
    <property type="molecule type" value="Genomic_DNA"/>
</dbReference>
<protein>
    <recommendedName>
        <fullName evidence="5">MYND-type domain-containing protein</fullName>
    </recommendedName>
</protein>
<dbReference type="SUPFAM" id="SSF144232">
    <property type="entry name" value="HIT/MYND zinc finger-like"/>
    <property type="match status" value="1"/>
</dbReference>
<organism evidence="6 7">
    <name type="scientific">Marasmius crinis-equi</name>
    <dbReference type="NCBI Taxonomy" id="585013"/>
    <lineage>
        <taxon>Eukaryota</taxon>
        <taxon>Fungi</taxon>
        <taxon>Dikarya</taxon>
        <taxon>Basidiomycota</taxon>
        <taxon>Agaricomycotina</taxon>
        <taxon>Agaricomycetes</taxon>
        <taxon>Agaricomycetidae</taxon>
        <taxon>Agaricales</taxon>
        <taxon>Marasmiineae</taxon>
        <taxon>Marasmiaceae</taxon>
        <taxon>Marasmius</taxon>
    </lineage>
</organism>
<evidence type="ECO:0000313" key="7">
    <source>
        <dbReference type="Proteomes" id="UP001465976"/>
    </source>
</evidence>
<accession>A0ABR3FUU7</accession>
<keyword evidence="2 4" id="KW-0863">Zinc-finger</keyword>
<dbReference type="Pfam" id="PF01753">
    <property type="entry name" value="zf-MYND"/>
    <property type="match status" value="1"/>
</dbReference>
<feature type="domain" description="MYND-type" evidence="5">
    <location>
        <begin position="285"/>
        <end position="336"/>
    </location>
</feature>
<keyword evidence="3" id="KW-0862">Zinc</keyword>
<keyword evidence="1" id="KW-0479">Metal-binding</keyword>
<evidence type="ECO:0000256" key="1">
    <source>
        <dbReference type="ARBA" id="ARBA00022723"/>
    </source>
</evidence>
<comment type="caution">
    <text evidence="6">The sequence shown here is derived from an EMBL/GenBank/DDBJ whole genome shotgun (WGS) entry which is preliminary data.</text>
</comment>
<dbReference type="Gene3D" id="6.10.140.2220">
    <property type="match status" value="1"/>
</dbReference>
<reference evidence="6 7" key="1">
    <citation type="submission" date="2024-02" db="EMBL/GenBank/DDBJ databases">
        <title>A draft genome for the cacao thread blight pathogen Marasmius crinis-equi.</title>
        <authorList>
            <person name="Cohen S.P."/>
            <person name="Baruah I.K."/>
            <person name="Amoako-Attah I."/>
            <person name="Bukari Y."/>
            <person name="Meinhardt L.W."/>
            <person name="Bailey B.A."/>
        </authorList>
    </citation>
    <scope>NUCLEOTIDE SEQUENCE [LARGE SCALE GENOMIC DNA]</scope>
    <source>
        <strain evidence="6 7">GH-76</strain>
    </source>
</reference>